<dbReference type="PANTHER" id="PTHR42756:SF1">
    <property type="entry name" value="TRANSCRIPTIONAL REPRESSOR OF EMRAB OPERON"/>
    <property type="match status" value="1"/>
</dbReference>
<evidence type="ECO:0000256" key="3">
    <source>
        <dbReference type="ARBA" id="ARBA00023163"/>
    </source>
</evidence>
<dbReference type="InterPro" id="IPR036390">
    <property type="entry name" value="WH_DNA-bd_sf"/>
</dbReference>
<dbReference type="AlphaFoldDB" id="A0A0U5AQB2"/>
<dbReference type="PROSITE" id="PS50995">
    <property type="entry name" value="HTH_MARR_2"/>
    <property type="match status" value="1"/>
</dbReference>
<dbReference type="Pfam" id="PF12802">
    <property type="entry name" value="MarR_2"/>
    <property type="match status" value="1"/>
</dbReference>
<keyword evidence="1" id="KW-0805">Transcription regulation</keyword>
<evidence type="ECO:0000256" key="2">
    <source>
        <dbReference type="ARBA" id="ARBA00023125"/>
    </source>
</evidence>
<keyword evidence="3" id="KW-0804">Transcription</keyword>
<reference evidence="4 5" key="1">
    <citation type="submission" date="2015-12" db="EMBL/GenBank/DDBJ databases">
        <title>Genome sequence of Aneurinibacillus soli.</title>
        <authorList>
            <person name="Lee J.S."/>
            <person name="Lee K.C."/>
            <person name="Kim K.K."/>
            <person name="Lee B.W."/>
        </authorList>
    </citation>
    <scope>NUCLEOTIDE SEQUENCE [LARGE SCALE GENOMIC DNA]</scope>
    <source>
        <strain evidence="4 5">CB4</strain>
    </source>
</reference>
<dbReference type="GO" id="GO:0003700">
    <property type="term" value="F:DNA-binding transcription factor activity"/>
    <property type="evidence" value="ECO:0007669"/>
    <property type="project" value="InterPro"/>
</dbReference>
<dbReference type="Proteomes" id="UP000217696">
    <property type="component" value="Chromosome"/>
</dbReference>
<organism evidence="4 5">
    <name type="scientific">Aneurinibacillus soli</name>
    <dbReference type="NCBI Taxonomy" id="1500254"/>
    <lineage>
        <taxon>Bacteria</taxon>
        <taxon>Bacillati</taxon>
        <taxon>Bacillota</taxon>
        <taxon>Bacilli</taxon>
        <taxon>Bacillales</taxon>
        <taxon>Paenibacillaceae</taxon>
        <taxon>Aneurinibacillus group</taxon>
        <taxon>Aneurinibacillus</taxon>
    </lineage>
</organism>
<sequence>MPGTIYDSCLFFVAGRLHRAMNKLAEEAFAPLGIAPTYAYVILALKQRPGLTQKELCEQLHISPSTSTRFLDKLITQGYAVRRNEGKYVELSLTEEGEALHERIQECLRSLYARYIEVLGRDEANRLAVEVACACHKLEKST</sequence>
<keyword evidence="5" id="KW-1185">Reference proteome</keyword>
<dbReference type="InterPro" id="IPR036388">
    <property type="entry name" value="WH-like_DNA-bd_sf"/>
</dbReference>
<dbReference type="Gene3D" id="1.10.10.10">
    <property type="entry name" value="Winged helix-like DNA-binding domain superfamily/Winged helix DNA-binding domain"/>
    <property type="match status" value="1"/>
</dbReference>
<dbReference type="EMBL" id="AP017312">
    <property type="protein sequence ID" value="BAU26010.1"/>
    <property type="molecule type" value="Genomic_DNA"/>
</dbReference>
<dbReference type="CDD" id="cd00090">
    <property type="entry name" value="HTH_ARSR"/>
    <property type="match status" value="1"/>
</dbReference>
<dbReference type="GO" id="GO:0003677">
    <property type="term" value="F:DNA binding"/>
    <property type="evidence" value="ECO:0007669"/>
    <property type="project" value="UniProtKB-KW"/>
</dbReference>
<dbReference type="OrthoDB" id="1551170at2"/>
<keyword evidence="2" id="KW-0238">DNA-binding</keyword>
<dbReference type="SUPFAM" id="SSF46785">
    <property type="entry name" value="Winged helix' DNA-binding domain"/>
    <property type="match status" value="1"/>
</dbReference>
<proteinExistence type="predicted"/>
<dbReference type="KEGG" id="asoc:CB4_00082"/>
<evidence type="ECO:0000256" key="1">
    <source>
        <dbReference type="ARBA" id="ARBA00023015"/>
    </source>
</evidence>
<protein>
    <submittedName>
        <fullName evidence="4">Putative HTH-type transcriptional regulator/GBAA_1941/BAS1801</fullName>
    </submittedName>
</protein>
<evidence type="ECO:0000313" key="4">
    <source>
        <dbReference type="EMBL" id="BAU26010.1"/>
    </source>
</evidence>
<dbReference type="SMART" id="SM00347">
    <property type="entry name" value="HTH_MARR"/>
    <property type="match status" value="1"/>
</dbReference>
<evidence type="ECO:0000313" key="5">
    <source>
        <dbReference type="Proteomes" id="UP000217696"/>
    </source>
</evidence>
<dbReference type="PANTHER" id="PTHR42756">
    <property type="entry name" value="TRANSCRIPTIONAL REGULATOR, MARR"/>
    <property type="match status" value="1"/>
</dbReference>
<name>A0A0U5AQB2_9BACL</name>
<accession>A0A0U5AQB2</accession>
<gene>
    <name evidence="4" type="ORF">CB4_00082</name>
</gene>
<dbReference type="RefSeq" id="WP_096463097.1">
    <property type="nucleotide sequence ID" value="NZ_AP017312.1"/>
</dbReference>
<dbReference type="InterPro" id="IPR000835">
    <property type="entry name" value="HTH_MarR-typ"/>
</dbReference>
<dbReference type="InterPro" id="IPR011991">
    <property type="entry name" value="ArsR-like_HTH"/>
</dbReference>